<protein>
    <submittedName>
        <fullName evidence="1">Uncharacterized protein</fullName>
    </submittedName>
</protein>
<dbReference type="EMBL" id="LN853471">
    <property type="protein sequence ID" value="CRY96010.1"/>
    <property type="molecule type" value="Genomic_DNA"/>
</dbReference>
<name>A0A0H5Q3N2_9ZZZZ</name>
<accession>A0A0H5Q3N2</accession>
<reference evidence="1" key="1">
    <citation type="submission" date="2015-06" db="EMBL/GenBank/DDBJ databases">
        <authorList>
            <person name="Joergensen T."/>
        </authorList>
    </citation>
    <scope>NUCLEOTIDE SEQUENCE</scope>
    <source>
        <strain evidence="1">RGFK0867</strain>
    </source>
</reference>
<proteinExistence type="predicted"/>
<evidence type="ECO:0000313" key="1">
    <source>
        <dbReference type="EMBL" id="CRY96010.1"/>
    </source>
</evidence>
<reference evidence="1" key="2">
    <citation type="submission" date="2015-07" db="EMBL/GenBank/DDBJ databases">
        <title>Plasmids, circular viruses and viroids from rat gut.</title>
        <authorList>
            <person name="Jorgensen T.J."/>
            <person name="Hansen M.A."/>
            <person name="Xu Z."/>
            <person name="Tabak M.A."/>
            <person name="Sorensen S.J."/>
            <person name="Hansen L.H."/>
        </authorList>
    </citation>
    <scope>NUCLEOTIDE SEQUENCE</scope>
    <source>
        <strain evidence="1">RGFK0867</strain>
    </source>
</reference>
<organism evidence="1">
    <name type="scientific">uncultured prokaryote</name>
    <dbReference type="NCBI Taxonomy" id="198431"/>
    <lineage>
        <taxon>unclassified sequences</taxon>
        <taxon>environmental samples</taxon>
    </lineage>
</organism>
<sequence length="216" mass="21849">MAAKPYAYNRLVLGGKAAFSGTWSIGLAVISDAAISPAALTTWLDGIAPDVSTSFSDSTDGWGLMAAGGTTLDALTAYHYPAGSDSATDMGQHTYGTPVAGGGAGNAPTLVACCVSLLTALPGRHGRGRSYVPGDGATFTNHQFSAALVTGVANGMRDLIDHINGSSIAGESATVVVGAAIATPPPILRVRVDSLPDVQHRRANKEVATTVHTSTV</sequence>
<dbReference type="AlphaFoldDB" id="A0A0H5Q3N2"/>